<sequence length="124" mass="14584">MEAELIKEALLETGWRSSFAFPIASKENMKFLEVLAETKAKIAETKDSLEMYEEKNTKLKDHLALIFNERKLTEQLNFEVDREIGDLEQFIKLTEQENRRTVNDHKRLVDQKKKIASRLESLEV</sequence>
<dbReference type="Proteomes" id="UP000278807">
    <property type="component" value="Unassembled WGS sequence"/>
</dbReference>
<keyword evidence="1" id="KW-0175">Coiled coil</keyword>
<evidence type="ECO:0000313" key="3">
    <source>
        <dbReference type="Proteomes" id="UP000278807"/>
    </source>
</evidence>
<feature type="coiled-coil region" evidence="1">
    <location>
        <begin position="35"/>
        <end position="62"/>
    </location>
</feature>
<evidence type="ECO:0000256" key="1">
    <source>
        <dbReference type="SAM" id="Coils"/>
    </source>
</evidence>
<accession>A0A0R3TGU1</accession>
<evidence type="ECO:0000313" key="2">
    <source>
        <dbReference type="EMBL" id="VDO02139.1"/>
    </source>
</evidence>
<dbReference type="WBParaSite" id="HNAJ_0000628201-mRNA-1">
    <property type="protein sequence ID" value="HNAJ_0000628201-mRNA-1"/>
    <property type="gene ID" value="HNAJ_0000628201"/>
</dbReference>
<gene>
    <name evidence="2" type="ORF">HNAJ_LOCUS6279</name>
</gene>
<reference evidence="2 3" key="2">
    <citation type="submission" date="2018-11" db="EMBL/GenBank/DDBJ databases">
        <authorList>
            <consortium name="Pathogen Informatics"/>
        </authorList>
    </citation>
    <scope>NUCLEOTIDE SEQUENCE [LARGE SCALE GENOMIC DNA]</scope>
</reference>
<dbReference type="STRING" id="102285.A0A0R3TGU1"/>
<dbReference type="AlphaFoldDB" id="A0A0R3TGU1"/>
<dbReference type="EMBL" id="UZAE01006567">
    <property type="protein sequence ID" value="VDO02139.1"/>
    <property type="molecule type" value="Genomic_DNA"/>
</dbReference>
<evidence type="ECO:0000313" key="4">
    <source>
        <dbReference type="WBParaSite" id="HNAJ_0000628201-mRNA-1"/>
    </source>
</evidence>
<keyword evidence="3" id="KW-1185">Reference proteome</keyword>
<dbReference type="OrthoDB" id="10259720at2759"/>
<organism evidence="4">
    <name type="scientific">Rodentolepis nana</name>
    <name type="common">Dwarf tapeworm</name>
    <name type="synonym">Hymenolepis nana</name>
    <dbReference type="NCBI Taxonomy" id="102285"/>
    <lineage>
        <taxon>Eukaryota</taxon>
        <taxon>Metazoa</taxon>
        <taxon>Spiralia</taxon>
        <taxon>Lophotrochozoa</taxon>
        <taxon>Platyhelminthes</taxon>
        <taxon>Cestoda</taxon>
        <taxon>Eucestoda</taxon>
        <taxon>Cyclophyllidea</taxon>
        <taxon>Hymenolepididae</taxon>
        <taxon>Rodentolepis</taxon>
    </lineage>
</organism>
<proteinExistence type="predicted"/>
<protein>
    <submittedName>
        <fullName evidence="4">Coiled-coil domain-containing protein 39</fullName>
    </submittedName>
</protein>
<reference evidence="4" key="1">
    <citation type="submission" date="2017-02" db="UniProtKB">
        <authorList>
            <consortium name="WormBaseParasite"/>
        </authorList>
    </citation>
    <scope>IDENTIFICATION</scope>
</reference>
<name>A0A0R3TGU1_RODNA</name>